<evidence type="ECO:0000256" key="2">
    <source>
        <dbReference type="ARBA" id="ARBA00022517"/>
    </source>
</evidence>
<comment type="similarity">
    <text evidence="1 8">Belongs to the endoribonuclease YbeY family.</text>
</comment>
<dbReference type="InterPro" id="IPR023091">
    <property type="entry name" value="MetalPrtase_cat_dom_sf_prd"/>
</dbReference>
<comment type="subcellular location">
    <subcellularLocation>
        <location evidence="8">Cytoplasm</location>
    </subcellularLocation>
</comment>
<dbReference type="InterPro" id="IPR020549">
    <property type="entry name" value="YbeY_CS"/>
</dbReference>
<dbReference type="NCBIfam" id="TIGR00043">
    <property type="entry name" value="rRNA maturation RNase YbeY"/>
    <property type="match status" value="1"/>
</dbReference>
<dbReference type="Proteomes" id="UP000516346">
    <property type="component" value="Chromosome"/>
</dbReference>
<feature type="binding site" evidence="8">
    <location>
        <position position="92"/>
    </location>
    <ligand>
        <name>Zn(2+)</name>
        <dbReference type="ChEBI" id="CHEBI:29105"/>
        <note>catalytic</note>
    </ligand>
</feature>
<evidence type="ECO:0000256" key="1">
    <source>
        <dbReference type="ARBA" id="ARBA00010875"/>
    </source>
</evidence>
<reference evidence="9 10" key="1">
    <citation type="submission" date="2020-09" db="EMBL/GenBank/DDBJ databases">
        <title>Genome sequence of the banana aphid, Pentalonia nigronervosa Coquerel (Hemiptera: Aphididae) and its symbionts.</title>
        <authorList>
            <person name="Mathers T.C."/>
            <person name="Mugford S.T."/>
            <person name="Hogenhout S.A."/>
            <person name="Tripathi L."/>
        </authorList>
    </citation>
    <scope>NUCLEOTIDE SEQUENCE [LARGE SCALE GENOMIC DNA]</scope>
    <source>
        <strain evidence="9">Ba4</strain>
    </source>
</reference>
<dbReference type="Pfam" id="PF02130">
    <property type="entry name" value="YbeY"/>
    <property type="match status" value="1"/>
</dbReference>
<evidence type="ECO:0000256" key="5">
    <source>
        <dbReference type="ARBA" id="ARBA00022759"/>
    </source>
</evidence>
<organism evidence="9 10">
    <name type="scientific">Buchnera aphidicola</name>
    <name type="common">Pentalonia nigronervosa</name>
    <dbReference type="NCBI Taxonomy" id="1309793"/>
    <lineage>
        <taxon>Bacteria</taxon>
        <taxon>Pseudomonadati</taxon>
        <taxon>Pseudomonadota</taxon>
        <taxon>Gammaproteobacteria</taxon>
        <taxon>Enterobacterales</taxon>
        <taxon>Erwiniaceae</taxon>
        <taxon>Buchnera</taxon>
    </lineage>
</organism>
<gene>
    <name evidence="8 9" type="primary">ybeY</name>
    <name evidence="9" type="ORF">ICW73_01390</name>
</gene>
<keyword evidence="2 8" id="KW-0690">Ribosome biogenesis</keyword>
<dbReference type="GO" id="GO:0004222">
    <property type="term" value="F:metalloendopeptidase activity"/>
    <property type="evidence" value="ECO:0007669"/>
    <property type="project" value="InterPro"/>
</dbReference>
<dbReference type="GO" id="GO:0004521">
    <property type="term" value="F:RNA endonuclease activity"/>
    <property type="evidence" value="ECO:0007669"/>
    <property type="project" value="UniProtKB-UniRule"/>
</dbReference>
<dbReference type="InterPro" id="IPR002036">
    <property type="entry name" value="YbeY"/>
</dbReference>
<name>A0A7H1AYT1_9GAMM</name>
<keyword evidence="7 8" id="KW-0862">Zinc</keyword>
<dbReference type="EC" id="3.1.-.-" evidence="8"/>
<dbReference type="PANTHER" id="PTHR46986">
    <property type="entry name" value="ENDORIBONUCLEASE YBEY, CHLOROPLASTIC"/>
    <property type="match status" value="1"/>
</dbReference>
<dbReference type="HAMAP" id="MF_00009">
    <property type="entry name" value="Endoribonucl_YbeY"/>
    <property type="match status" value="1"/>
</dbReference>
<comment type="function">
    <text evidence="8">Single strand-specific metallo-endoribonuclease involved in late-stage 70S ribosome quality control and in maturation of the 3' terminus of the 16S rRNA.</text>
</comment>
<evidence type="ECO:0000256" key="6">
    <source>
        <dbReference type="ARBA" id="ARBA00022801"/>
    </source>
</evidence>
<dbReference type="SUPFAM" id="SSF55486">
    <property type="entry name" value="Metalloproteases ('zincins'), catalytic domain"/>
    <property type="match status" value="1"/>
</dbReference>
<evidence type="ECO:0000256" key="8">
    <source>
        <dbReference type="HAMAP-Rule" id="MF_00009"/>
    </source>
</evidence>
<feature type="binding site" evidence="8">
    <location>
        <position position="98"/>
    </location>
    <ligand>
        <name>Zn(2+)</name>
        <dbReference type="ChEBI" id="CHEBI:29105"/>
        <note>catalytic</note>
    </ligand>
</feature>
<evidence type="ECO:0000256" key="7">
    <source>
        <dbReference type="ARBA" id="ARBA00022833"/>
    </source>
</evidence>
<dbReference type="GO" id="GO:0006364">
    <property type="term" value="P:rRNA processing"/>
    <property type="evidence" value="ECO:0007669"/>
    <property type="project" value="UniProtKB-UniRule"/>
</dbReference>
<evidence type="ECO:0000313" key="10">
    <source>
        <dbReference type="Proteomes" id="UP000516346"/>
    </source>
</evidence>
<protein>
    <recommendedName>
        <fullName evidence="8">Endoribonuclease YbeY</fullName>
        <ecNumber evidence="8">3.1.-.-</ecNumber>
    </recommendedName>
</protein>
<dbReference type="PROSITE" id="PS01306">
    <property type="entry name" value="UPF0054"/>
    <property type="match status" value="1"/>
</dbReference>
<comment type="cofactor">
    <cofactor evidence="8">
        <name>Zn(2+)</name>
        <dbReference type="ChEBI" id="CHEBI:29105"/>
    </cofactor>
    <text evidence="8">Binds 1 zinc ion.</text>
</comment>
<evidence type="ECO:0000313" key="9">
    <source>
        <dbReference type="EMBL" id="QNS01636.1"/>
    </source>
</evidence>
<dbReference type="EMBL" id="CP061275">
    <property type="protein sequence ID" value="QNS01636.1"/>
    <property type="molecule type" value="Genomic_DNA"/>
</dbReference>
<keyword evidence="8" id="KW-0963">Cytoplasm</keyword>
<keyword evidence="6 8" id="KW-0378">Hydrolase</keyword>
<keyword evidence="4 8" id="KW-0479">Metal-binding</keyword>
<keyword evidence="8" id="KW-0698">rRNA processing</keyword>
<dbReference type="PANTHER" id="PTHR46986:SF1">
    <property type="entry name" value="ENDORIBONUCLEASE YBEY, CHLOROPLASTIC"/>
    <property type="match status" value="1"/>
</dbReference>
<dbReference type="Gene3D" id="3.40.390.30">
    <property type="entry name" value="Metalloproteases ('zincins'), catalytic domain"/>
    <property type="match status" value="1"/>
</dbReference>
<evidence type="ECO:0000256" key="4">
    <source>
        <dbReference type="ARBA" id="ARBA00022723"/>
    </source>
</evidence>
<dbReference type="GO" id="GO:0005737">
    <property type="term" value="C:cytoplasm"/>
    <property type="evidence" value="ECO:0007669"/>
    <property type="project" value="UniProtKB-SubCell"/>
</dbReference>
<evidence type="ECO:0000256" key="3">
    <source>
        <dbReference type="ARBA" id="ARBA00022722"/>
    </source>
</evidence>
<dbReference type="GO" id="GO:0008270">
    <property type="term" value="F:zinc ion binding"/>
    <property type="evidence" value="ECO:0007669"/>
    <property type="project" value="UniProtKB-UniRule"/>
</dbReference>
<accession>A0A7H1AYT1</accession>
<dbReference type="AlphaFoldDB" id="A0A7H1AYT1"/>
<keyword evidence="3 8" id="KW-0540">Nuclease</keyword>
<feature type="binding site" evidence="8">
    <location>
        <position position="88"/>
    </location>
    <ligand>
        <name>Zn(2+)</name>
        <dbReference type="ChEBI" id="CHEBI:29105"/>
        <note>catalytic</note>
    </ligand>
</feature>
<proteinExistence type="inferred from homology"/>
<keyword evidence="5 8" id="KW-0255">Endonuclease</keyword>
<sequence length="125" mass="14961">MDQYYFKQKKNINIITIRIVEELEIKKLNLMYRGKNLTTNILSFEINKMIQNHCILLGDLVLCKKIIEKESEQYNKTLESHWAHMIIHGTLHLLGYDHQTHQEAYKMEKTENEIMLLLNYPKPNT</sequence>